<gene>
    <name evidence="2" type="ORF">S03H2_40983</name>
</gene>
<comment type="caution">
    <text evidence="2">The sequence shown here is derived from an EMBL/GenBank/DDBJ whole genome shotgun (WGS) entry which is preliminary data.</text>
</comment>
<dbReference type="InterPro" id="IPR001482">
    <property type="entry name" value="T2SS/T4SS_dom"/>
</dbReference>
<proteinExistence type="predicted"/>
<accession>X1IJW0</accession>
<protein>
    <recommendedName>
        <fullName evidence="1">Bacterial type II secretion system protein E domain-containing protein</fullName>
    </recommendedName>
</protein>
<dbReference type="Gene3D" id="3.40.50.300">
    <property type="entry name" value="P-loop containing nucleotide triphosphate hydrolases"/>
    <property type="match status" value="1"/>
</dbReference>
<evidence type="ECO:0000259" key="1">
    <source>
        <dbReference type="Pfam" id="PF00437"/>
    </source>
</evidence>
<feature type="domain" description="Bacterial type II secretion system protein E" evidence="1">
    <location>
        <begin position="2"/>
        <end position="92"/>
    </location>
</feature>
<sequence length="102" mass="10813">MRRLCEQCKRREGEGGRCAAVGCEACFGTGYRGRTLIAELVELTGELRKAVLAKADLETLAGLLKRRGHMDLRHGGAGLVTAGVTTPAELDRVCGPAEDGSE</sequence>
<dbReference type="InterPro" id="IPR027417">
    <property type="entry name" value="P-loop_NTPase"/>
</dbReference>
<dbReference type="Pfam" id="PF00437">
    <property type="entry name" value="T2SSE"/>
    <property type="match status" value="1"/>
</dbReference>
<dbReference type="SUPFAM" id="SSF52540">
    <property type="entry name" value="P-loop containing nucleoside triphosphate hydrolases"/>
    <property type="match status" value="1"/>
</dbReference>
<dbReference type="EMBL" id="BARU01025436">
    <property type="protein sequence ID" value="GAH66414.1"/>
    <property type="molecule type" value="Genomic_DNA"/>
</dbReference>
<dbReference type="AlphaFoldDB" id="X1IJW0"/>
<reference evidence="2" key="1">
    <citation type="journal article" date="2014" name="Front. Microbiol.">
        <title>High frequency of phylogenetically diverse reductive dehalogenase-homologous genes in deep subseafloor sedimentary metagenomes.</title>
        <authorList>
            <person name="Kawai M."/>
            <person name="Futagami T."/>
            <person name="Toyoda A."/>
            <person name="Takaki Y."/>
            <person name="Nishi S."/>
            <person name="Hori S."/>
            <person name="Arai W."/>
            <person name="Tsubouchi T."/>
            <person name="Morono Y."/>
            <person name="Uchiyama I."/>
            <person name="Ito T."/>
            <person name="Fujiyama A."/>
            <person name="Inagaki F."/>
            <person name="Takami H."/>
        </authorList>
    </citation>
    <scope>NUCLEOTIDE SEQUENCE</scope>
    <source>
        <strain evidence="2">Expedition CK06-06</strain>
    </source>
</reference>
<evidence type="ECO:0000313" key="2">
    <source>
        <dbReference type="EMBL" id="GAH66414.1"/>
    </source>
</evidence>
<name>X1IJW0_9ZZZZ</name>
<organism evidence="2">
    <name type="scientific">marine sediment metagenome</name>
    <dbReference type="NCBI Taxonomy" id="412755"/>
    <lineage>
        <taxon>unclassified sequences</taxon>
        <taxon>metagenomes</taxon>
        <taxon>ecological metagenomes</taxon>
    </lineage>
</organism>